<organism evidence="2 3">
    <name type="scientific">Rhizopus delemar</name>
    <dbReference type="NCBI Taxonomy" id="936053"/>
    <lineage>
        <taxon>Eukaryota</taxon>
        <taxon>Fungi</taxon>
        <taxon>Fungi incertae sedis</taxon>
        <taxon>Mucoromycota</taxon>
        <taxon>Mucoromycotina</taxon>
        <taxon>Mucoromycetes</taxon>
        <taxon>Mucorales</taxon>
        <taxon>Mucorineae</taxon>
        <taxon>Rhizopodaceae</taxon>
        <taxon>Rhizopus</taxon>
    </lineage>
</organism>
<dbReference type="AlphaFoldDB" id="A0A9P6YAK0"/>
<dbReference type="EMBL" id="JAANIU010006124">
    <property type="protein sequence ID" value="KAG1543579.1"/>
    <property type="molecule type" value="Genomic_DNA"/>
</dbReference>
<evidence type="ECO:0000256" key="1">
    <source>
        <dbReference type="SAM" id="MobiDB-lite"/>
    </source>
</evidence>
<dbReference type="Proteomes" id="UP000740926">
    <property type="component" value="Unassembled WGS sequence"/>
</dbReference>
<feature type="region of interest" description="Disordered" evidence="1">
    <location>
        <begin position="206"/>
        <end position="254"/>
    </location>
</feature>
<reference evidence="2 3" key="1">
    <citation type="journal article" date="2020" name="Microb. Genom.">
        <title>Genetic diversity of clinical and environmental Mucorales isolates obtained from an investigation of mucormycosis cases among solid organ transplant recipients.</title>
        <authorList>
            <person name="Nguyen M.H."/>
            <person name="Kaul D."/>
            <person name="Muto C."/>
            <person name="Cheng S.J."/>
            <person name="Richter R.A."/>
            <person name="Bruno V.M."/>
            <person name="Liu G."/>
            <person name="Beyhan S."/>
            <person name="Sundermann A.J."/>
            <person name="Mounaud S."/>
            <person name="Pasculle A.W."/>
            <person name="Nierman W.C."/>
            <person name="Driscoll E."/>
            <person name="Cumbie R."/>
            <person name="Clancy C.J."/>
            <person name="Dupont C.L."/>
        </authorList>
    </citation>
    <scope>NUCLEOTIDE SEQUENCE [LARGE SCALE GENOMIC DNA]</scope>
    <source>
        <strain evidence="2 3">GL24</strain>
    </source>
</reference>
<keyword evidence="3" id="KW-1185">Reference proteome</keyword>
<protein>
    <submittedName>
        <fullName evidence="2">Uncharacterized protein</fullName>
    </submittedName>
</protein>
<name>A0A9P6YAK0_9FUNG</name>
<evidence type="ECO:0000313" key="2">
    <source>
        <dbReference type="EMBL" id="KAG1543579.1"/>
    </source>
</evidence>
<proteinExistence type="predicted"/>
<gene>
    <name evidence="2" type="ORF">G6F50_013971</name>
</gene>
<comment type="caution">
    <text evidence="2">The sequence shown here is derived from an EMBL/GenBank/DDBJ whole genome shotgun (WGS) entry which is preliminary data.</text>
</comment>
<accession>A0A9P6YAK0</accession>
<sequence length="254" mass="27088">MRFGVAVVAAQQVQVELVVRLHVAVGIHGHEPGMLQEARIHAATGAGVAGRHGVDDVVLEPRQRVLRGQVVHCSRAAARIDRAAHHHQRARRRFATAGHQRNRGQHRHGRLAHAHHVQALNAKVADEFLDVGDVVVQAELTFAGRHHARIHPVGDVHAVVAQQGAHGIAQQRGVVTGQRGNQQHLRVVAAGGAHVAVEVHAALGRTRGAAGEGDQAHGIGRRRGNGVRDRAGRRTALRPSGGRRTARPGSGPSR</sequence>
<evidence type="ECO:0000313" key="3">
    <source>
        <dbReference type="Proteomes" id="UP000740926"/>
    </source>
</evidence>